<proteinExistence type="predicted"/>
<evidence type="ECO:0000313" key="1">
    <source>
        <dbReference type="EMBL" id="KAH9311926.1"/>
    </source>
</evidence>
<protein>
    <recommendedName>
        <fullName evidence="3">AB hydrolase-1 domain-containing protein</fullName>
    </recommendedName>
</protein>
<reference evidence="1 2" key="1">
    <citation type="journal article" date="2021" name="Nat. Plants">
        <title>The Taxus genome provides insights into paclitaxel biosynthesis.</title>
        <authorList>
            <person name="Xiong X."/>
            <person name="Gou J."/>
            <person name="Liao Q."/>
            <person name="Li Y."/>
            <person name="Zhou Q."/>
            <person name="Bi G."/>
            <person name="Li C."/>
            <person name="Du R."/>
            <person name="Wang X."/>
            <person name="Sun T."/>
            <person name="Guo L."/>
            <person name="Liang H."/>
            <person name="Lu P."/>
            <person name="Wu Y."/>
            <person name="Zhang Z."/>
            <person name="Ro D.K."/>
            <person name="Shang Y."/>
            <person name="Huang S."/>
            <person name="Yan J."/>
        </authorList>
    </citation>
    <scope>NUCLEOTIDE SEQUENCE [LARGE SCALE GENOMIC DNA]</scope>
    <source>
        <strain evidence="1">Ta-2019</strain>
    </source>
</reference>
<evidence type="ECO:0000313" key="2">
    <source>
        <dbReference type="Proteomes" id="UP000824469"/>
    </source>
</evidence>
<accession>A0AA38FWR1</accession>
<dbReference type="EMBL" id="JAHRHJ020000006">
    <property type="protein sequence ID" value="KAH9311926.1"/>
    <property type="molecule type" value="Genomic_DNA"/>
</dbReference>
<keyword evidence="2" id="KW-1185">Reference proteome</keyword>
<comment type="caution">
    <text evidence="1">The sequence shown here is derived from an EMBL/GenBank/DDBJ whole genome shotgun (WGS) entry which is preliminary data.</text>
</comment>
<gene>
    <name evidence="1" type="ORF">KI387_026961</name>
</gene>
<dbReference type="Gene3D" id="3.40.50.1820">
    <property type="entry name" value="alpha/beta hydrolase"/>
    <property type="match status" value="2"/>
</dbReference>
<dbReference type="PIRSF" id="PIRSF031088">
    <property type="entry name" value="UCP031088_abhydr"/>
    <property type="match status" value="1"/>
</dbReference>
<dbReference type="OMA" id="MQPELME"/>
<evidence type="ECO:0008006" key="3">
    <source>
        <dbReference type="Google" id="ProtNLM"/>
    </source>
</evidence>
<dbReference type="AlphaFoldDB" id="A0AA38FWR1"/>
<dbReference type="PANTHER" id="PTHR11005">
    <property type="entry name" value="LYSOSOMAL ACID LIPASE-RELATED"/>
    <property type="match status" value="1"/>
</dbReference>
<dbReference type="Proteomes" id="UP000824469">
    <property type="component" value="Unassembled WGS sequence"/>
</dbReference>
<dbReference type="SUPFAM" id="SSF53474">
    <property type="entry name" value="alpha/beta-Hydrolases"/>
    <property type="match status" value="1"/>
</dbReference>
<name>A0AA38FWR1_TAXCH</name>
<organism evidence="1 2">
    <name type="scientific">Taxus chinensis</name>
    <name type="common">Chinese yew</name>
    <name type="synonym">Taxus wallichiana var. chinensis</name>
    <dbReference type="NCBI Taxonomy" id="29808"/>
    <lineage>
        <taxon>Eukaryota</taxon>
        <taxon>Viridiplantae</taxon>
        <taxon>Streptophyta</taxon>
        <taxon>Embryophyta</taxon>
        <taxon>Tracheophyta</taxon>
        <taxon>Spermatophyta</taxon>
        <taxon>Pinopsida</taxon>
        <taxon>Pinidae</taxon>
        <taxon>Conifers II</taxon>
        <taxon>Cupressales</taxon>
        <taxon>Taxaceae</taxon>
        <taxon>Taxus</taxon>
    </lineage>
</organism>
<dbReference type="InterPro" id="IPR029058">
    <property type="entry name" value="AB_hydrolase_fold"/>
</dbReference>
<sequence length="526" mass="58334">MKAVMCSPAANRSSCSSSAALFYIRRPLSHSIDSKSKSRLWAPPRNHPLLLLSGVGTNAIGYDLAPEASFARHMSRQGFDTWILEARGAGLSKREGDATENETCTNSIDMADRLTEDDSNGPLINSDPSLTEIGSKAESENSMARKEIFETAQERSELVARLSGAFLRLSDKLTYFLNESQYKDMSARLVDQISELREDAQLSERFTEIKEKLLKLFDEKQNTASARQIAEMSDRLVKMVLDSPSQIFDLRERLSSKIDDIQKQVDLIVKYNWDFDNYLEEDIPAVMDYIRSQAKPKDGKLFAIGHSMGGILLYAHLSSSARTGNQSGLAAIVTLASSLDYTGSNSSLKLLVPLADPAQALNVPVLPLGALMAAVYPLASQPPYALSWLNCQVSAQDMMHPEHFKKLVLNNFCTVPAKLILQLATAFRPGGLRNRNRSIYYKDSLRKCRIPVLVIAGDKDLICPPEAVQDTAKEFPPDLVTYKLFGGEDDVHYAHYDLVGGRLAVEEVYPSILEFLTDHDNLNATT</sequence>
<dbReference type="InterPro" id="IPR016969">
    <property type="entry name" value="UCP031088_abhydr"/>
</dbReference>